<dbReference type="GO" id="GO:0005886">
    <property type="term" value="C:plasma membrane"/>
    <property type="evidence" value="ECO:0007669"/>
    <property type="project" value="TreeGrafter"/>
</dbReference>
<reference evidence="6 7" key="1">
    <citation type="submission" date="2019-05" db="EMBL/GenBank/DDBJ databases">
        <title>Verrucobacter flavum gen. nov., sp. nov. a new member of the family Verrucomicrobiaceae.</title>
        <authorList>
            <person name="Szuroczki S."/>
            <person name="Abbaszade G."/>
            <person name="Szabo A."/>
            <person name="Felfoldi T."/>
            <person name="Schumann P."/>
            <person name="Boka K."/>
            <person name="Keki Z."/>
            <person name="Toumi M."/>
            <person name="Toth E."/>
        </authorList>
    </citation>
    <scope>NUCLEOTIDE SEQUENCE [LARGE SCALE GENOMIC DNA]</scope>
    <source>
        <strain evidence="6 7">MG-N-17</strain>
    </source>
</reference>
<dbReference type="PANTHER" id="PTHR24220">
    <property type="entry name" value="IMPORT ATP-BINDING PROTEIN"/>
    <property type="match status" value="1"/>
</dbReference>
<dbReference type="InterPro" id="IPR015854">
    <property type="entry name" value="ABC_transpr_LolD-like"/>
</dbReference>
<dbReference type="GO" id="GO:0016887">
    <property type="term" value="F:ATP hydrolysis activity"/>
    <property type="evidence" value="ECO:0007669"/>
    <property type="project" value="InterPro"/>
</dbReference>
<dbReference type="GO" id="GO:0098796">
    <property type="term" value="C:membrane protein complex"/>
    <property type="evidence" value="ECO:0007669"/>
    <property type="project" value="UniProtKB-ARBA"/>
</dbReference>
<dbReference type="AlphaFoldDB" id="A0A5R8KER0"/>
<dbReference type="InterPro" id="IPR027417">
    <property type="entry name" value="P-loop_NTPase"/>
</dbReference>
<dbReference type="EMBL" id="VAUV01000007">
    <property type="protein sequence ID" value="TLD70782.1"/>
    <property type="molecule type" value="Genomic_DNA"/>
</dbReference>
<dbReference type="SUPFAM" id="SSF52540">
    <property type="entry name" value="P-loop containing nucleoside triphosphate hydrolases"/>
    <property type="match status" value="1"/>
</dbReference>
<dbReference type="Gene3D" id="3.40.50.300">
    <property type="entry name" value="P-loop containing nucleotide triphosphate hydrolases"/>
    <property type="match status" value="1"/>
</dbReference>
<dbReference type="PANTHER" id="PTHR24220:SF689">
    <property type="entry name" value="LIPOPROTEIN-RELEASING SYSTEM ATP-BINDING PROTEIN LOLD"/>
    <property type="match status" value="1"/>
</dbReference>
<comment type="caution">
    <text evidence="6">The sequence shown here is derived from an EMBL/GenBank/DDBJ whole genome shotgun (WGS) entry which is preliminary data.</text>
</comment>
<dbReference type="SMART" id="SM00382">
    <property type="entry name" value="AAA"/>
    <property type="match status" value="1"/>
</dbReference>
<keyword evidence="2" id="KW-0547">Nucleotide-binding</keyword>
<dbReference type="InterPro" id="IPR003593">
    <property type="entry name" value="AAA+_ATPase"/>
</dbReference>
<keyword evidence="1" id="KW-0813">Transport</keyword>
<dbReference type="Proteomes" id="UP000306196">
    <property type="component" value="Unassembled WGS sequence"/>
</dbReference>
<dbReference type="CDD" id="cd03255">
    <property type="entry name" value="ABC_MJ0796_LolCDE_FtsE"/>
    <property type="match status" value="1"/>
</dbReference>
<gene>
    <name evidence="6" type="ORF">FEM03_10765</name>
</gene>
<accession>A0A5R8KER0</accession>
<proteinExistence type="inferred from homology"/>
<sequence length="229" mass="24969">MPILELRNVSKSYGEPGSANAVEILRDANLVIEAGESVAITGPSGCGKSTVLNLLGTLDEPDRGEIVFDGEVIKGGSIVQLSKLRSEKIGFIFQLHHLLPQCTVMENVLLPAQALAEKPDFAVVEKRAKELLSLVGLDQRLKWFPGQLSGGERQRVAVVRALINQPKVILADEPTGALDETNANTLTDLMINMSEKFGISLVLVSHNPDQAQRMKRVLRLHEGKFESVK</sequence>
<protein>
    <submittedName>
        <fullName evidence="6">ABC transporter ATP-binding protein</fullName>
    </submittedName>
</protein>
<evidence type="ECO:0000256" key="3">
    <source>
        <dbReference type="ARBA" id="ARBA00022840"/>
    </source>
</evidence>
<dbReference type="FunFam" id="3.40.50.300:FF:000032">
    <property type="entry name" value="Export ABC transporter ATP-binding protein"/>
    <property type="match status" value="1"/>
</dbReference>
<dbReference type="OrthoDB" id="9783924at2"/>
<dbReference type="GO" id="GO:0005524">
    <property type="term" value="F:ATP binding"/>
    <property type="evidence" value="ECO:0007669"/>
    <property type="project" value="UniProtKB-KW"/>
</dbReference>
<dbReference type="PROSITE" id="PS50893">
    <property type="entry name" value="ABC_TRANSPORTER_2"/>
    <property type="match status" value="1"/>
</dbReference>
<evidence type="ECO:0000259" key="5">
    <source>
        <dbReference type="PROSITE" id="PS50893"/>
    </source>
</evidence>
<evidence type="ECO:0000256" key="4">
    <source>
        <dbReference type="ARBA" id="ARBA00038388"/>
    </source>
</evidence>
<dbReference type="InterPro" id="IPR003439">
    <property type="entry name" value="ABC_transporter-like_ATP-bd"/>
</dbReference>
<keyword evidence="3 6" id="KW-0067">ATP-binding</keyword>
<dbReference type="PROSITE" id="PS00211">
    <property type="entry name" value="ABC_TRANSPORTER_1"/>
    <property type="match status" value="1"/>
</dbReference>
<dbReference type="RefSeq" id="WP_138086253.1">
    <property type="nucleotide sequence ID" value="NZ_VAUV01000007.1"/>
</dbReference>
<dbReference type="InterPro" id="IPR017871">
    <property type="entry name" value="ABC_transporter-like_CS"/>
</dbReference>
<comment type="similarity">
    <text evidence="4">Belongs to the ABC transporter superfamily. Macrolide exporter (TC 3.A.1.122) family.</text>
</comment>
<name>A0A5R8KER0_9BACT</name>
<dbReference type="Pfam" id="PF00005">
    <property type="entry name" value="ABC_tran"/>
    <property type="match status" value="1"/>
</dbReference>
<dbReference type="GO" id="GO:0022857">
    <property type="term" value="F:transmembrane transporter activity"/>
    <property type="evidence" value="ECO:0007669"/>
    <property type="project" value="TreeGrafter"/>
</dbReference>
<evidence type="ECO:0000313" key="7">
    <source>
        <dbReference type="Proteomes" id="UP000306196"/>
    </source>
</evidence>
<feature type="domain" description="ABC transporter" evidence="5">
    <location>
        <begin position="4"/>
        <end position="228"/>
    </location>
</feature>
<evidence type="ECO:0000256" key="2">
    <source>
        <dbReference type="ARBA" id="ARBA00022741"/>
    </source>
</evidence>
<evidence type="ECO:0000313" key="6">
    <source>
        <dbReference type="EMBL" id="TLD70782.1"/>
    </source>
</evidence>
<evidence type="ECO:0000256" key="1">
    <source>
        <dbReference type="ARBA" id="ARBA00022448"/>
    </source>
</evidence>
<keyword evidence="7" id="KW-1185">Reference proteome</keyword>
<organism evidence="6 7">
    <name type="scientific">Phragmitibacter flavus</name>
    <dbReference type="NCBI Taxonomy" id="2576071"/>
    <lineage>
        <taxon>Bacteria</taxon>
        <taxon>Pseudomonadati</taxon>
        <taxon>Verrucomicrobiota</taxon>
        <taxon>Verrucomicrobiia</taxon>
        <taxon>Verrucomicrobiales</taxon>
        <taxon>Verrucomicrobiaceae</taxon>
        <taxon>Phragmitibacter</taxon>
    </lineage>
</organism>
<dbReference type="InterPro" id="IPR017911">
    <property type="entry name" value="MacB-like_ATP-bd"/>
</dbReference>